<dbReference type="AlphaFoldDB" id="A0AAV7LN28"/>
<keyword evidence="2" id="KW-1185">Reference proteome</keyword>
<gene>
    <name evidence="1" type="ORF">NDU88_003986</name>
</gene>
<comment type="caution">
    <text evidence="1">The sequence shown here is derived from an EMBL/GenBank/DDBJ whole genome shotgun (WGS) entry which is preliminary data.</text>
</comment>
<protein>
    <submittedName>
        <fullName evidence="1">Uncharacterized protein</fullName>
    </submittedName>
</protein>
<organism evidence="1 2">
    <name type="scientific">Pleurodeles waltl</name>
    <name type="common">Iberian ribbed newt</name>
    <dbReference type="NCBI Taxonomy" id="8319"/>
    <lineage>
        <taxon>Eukaryota</taxon>
        <taxon>Metazoa</taxon>
        <taxon>Chordata</taxon>
        <taxon>Craniata</taxon>
        <taxon>Vertebrata</taxon>
        <taxon>Euteleostomi</taxon>
        <taxon>Amphibia</taxon>
        <taxon>Batrachia</taxon>
        <taxon>Caudata</taxon>
        <taxon>Salamandroidea</taxon>
        <taxon>Salamandridae</taxon>
        <taxon>Pleurodelinae</taxon>
        <taxon>Pleurodeles</taxon>
    </lineage>
</organism>
<accession>A0AAV7LN28</accession>
<proteinExistence type="predicted"/>
<dbReference type="Proteomes" id="UP001066276">
    <property type="component" value="Chromosome 11"/>
</dbReference>
<name>A0AAV7LN28_PLEWA</name>
<reference evidence="1" key="1">
    <citation type="journal article" date="2022" name="bioRxiv">
        <title>Sequencing and chromosome-scale assembly of the giantPleurodeles waltlgenome.</title>
        <authorList>
            <person name="Brown T."/>
            <person name="Elewa A."/>
            <person name="Iarovenko S."/>
            <person name="Subramanian E."/>
            <person name="Araus A.J."/>
            <person name="Petzold A."/>
            <person name="Susuki M."/>
            <person name="Suzuki K.-i.T."/>
            <person name="Hayashi T."/>
            <person name="Toyoda A."/>
            <person name="Oliveira C."/>
            <person name="Osipova E."/>
            <person name="Leigh N.D."/>
            <person name="Simon A."/>
            <person name="Yun M.H."/>
        </authorList>
    </citation>
    <scope>NUCLEOTIDE SEQUENCE</scope>
    <source>
        <strain evidence="1">20211129_DDA</strain>
        <tissue evidence="1">Liver</tissue>
    </source>
</reference>
<evidence type="ECO:0000313" key="2">
    <source>
        <dbReference type="Proteomes" id="UP001066276"/>
    </source>
</evidence>
<dbReference type="EMBL" id="JANPWB010000015">
    <property type="protein sequence ID" value="KAJ1090858.1"/>
    <property type="molecule type" value="Genomic_DNA"/>
</dbReference>
<evidence type="ECO:0000313" key="1">
    <source>
        <dbReference type="EMBL" id="KAJ1090858.1"/>
    </source>
</evidence>
<sequence>MGCGTVNSVNGRDVVSSVDEEEAILSVDGLVTDTVVDDVAIKKEVAVNREEMVTVIFINDDAVFVLVINGVDNDALDDGGVLVDALSAVGAEEARPLRGTRRTAGLLPGAGQQSPFKSAWRASFAGRAGLLDCCRGRDNRAPLNLLGAPALRDAQDCWIVAGGGTTEPL</sequence>